<dbReference type="PATRIC" id="fig|883126.3.peg.3005"/>
<dbReference type="EMBL" id="AGZI01000037">
    <property type="protein sequence ID" value="EKU81784.1"/>
    <property type="molecule type" value="Genomic_DNA"/>
</dbReference>
<gene>
    <name evidence="1" type="ORF">HMPREF9710_02976</name>
</gene>
<organism evidence="1 2">
    <name type="scientific">Massilia timonae CCUG 45783</name>
    <dbReference type="NCBI Taxonomy" id="883126"/>
    <lineage>
        <taxon>Bacteria</taxon>
        <taxon>Pseudomonadati</taxon>
        <taxon>Pseudomonadota</taxon>
        <taxon>Betaproteobacteria</taxon>
        <taxon>Burkholderiales</taxon>
        <taxon>Oxalobacteraceae</taxon>
        <taxon>Telluria group</taxon>
        <taxon>Massilia</taxon>
    </lineage>
</organism>
<dbReference type="eggNOG" id="COG1539">
    <property type="taxonomic scope" value="Bacteria"/>
</dbReference>
<keyword evidence="2" id="KW-1185">Reference proteome</keyword>
<dbReference type="Proteomes" id="UP000009874">
    <property type="component" value="Unassembled WGS sequence"/>
</dbReference>
<comment type="caution">
    <text evidence="1">The sequence shown here is derived from an EMBL/GenBank/DDBJ whole genome shotgun (WGS) entry which is preliminary data.</text>
</comment>
<dbReference type="RefSeq" id="WP_005667639.1">
    <property type="nucleotide sequence ID" value="NZ_JH992923.1"/>
</dbReference>
<accession>K9DAP5</accession>
<evidence type="ECO:0008006" key="3">
    <source>
        <dbReference type="Google" id="ProtNLM"/>
    </source>
</evidence>
<protein>
    <recommendedName>
        <fullName evidence="3">Molybdenum cofactor carrier</fullName>
    </recommendedName>
</protein>
<dbReference type="OrthoDB" id="283616at2"/>
<dbReference type="Pfam" id="PF12694">
    <property type="entry name" value="cpYpsA"/>
    <property type="match status" value="1"/>
</dbReference>
<evidence type="ECO:0000313" key="1">
    <source>
        <dbReference type="EMBL" id="EKU81784.1"/>
    </source>
</evidence>
<dbReference type="Gene3D" id="3.40.50.450">
    <property type="match status" value="1"/>
</dbReference>
<reference evidence="1 2" key="1">
    <citation type="submission" date="2012-09" db="EMBL/GenBank/DDBJ databases">
        <title>The Genome Sequence of Massilia timonae CCUG 45783.</title>
        <authorList>
            <consortium name="The Broad Institute Genome Sequencing Platform"/>
            <person name="Earl A."/>
            <person name="Ward D."/>
            <person name="Feldgarden M."/>
            <person name="Gevers D."/>
            <person name="Huys G."/>
            <person name="Walker B."/>
            <person name="Young S.K."/>
            <person name="Zeng Q."/>
            <person name="Gargeya S."/>
            <person name="Fitzgerald M."/>
            <person name="Haas B."/>
            <person name="Abouelleil A."/>
            <person name="Alvarado L."/>
            <person name="Arachchi H.M."/>
            <person name="Berlin A.M."/>
            <person name="Chapman S.B."/>
            <person name="Goldberg J."/>
            <person name="Griggs A."/>
            <person name="Gujja S."/>
            <person name="Hansen M."/>
            <person name="Howarth C."/>
            <person name="Imamovic A."/>
            <person name="Larimer J."/>
            <person name="McCowen C."/>
            <person name="Montmayeur A."/>
            <person name="Murphy C."/>
            <person name="Neiman D."/>
            <person name="Pearson M."/>
            <person name="Priest M."/>
            <person name="Roberts A."/>
            <person name="Saif S."/>
            <person name="Shea T."/>
            <person name="Sisk P."/>
            <person name="Sykes S."/>
            <person name="Wortman J."/>
            <person name="Nusbaum C."/>
            <person name="Birren B."/>
        </authorList>
    </citation>
    <scope>NUCLEOTIDE SEQUENCE [LARGE SCALE GENOMIC DNA]</scope>
    <source>
        <strain evidence="1 2">CCUG 45783</strain>
    </source>
</reference>
<name>K9DAP5_9BURK</name>
<evidence type="ECO:0000313" key="2">
    <source>
        <dbReference type="Proteomes" id="UP000009874"/>
    </source>
</evidence>
<sequence length="164" mass="17509">MDDVFVPGPGFKLVAGGQTGADRAALDWAIGQGVPHGGWCPRGRKTEDGVLPDRYLLQETPTAAYLQRTEWNVRDSDATLIFTLDDRLDGGSKRTGAFADSLGKPWLHVRPGVHPKYVARFLARHGVGTLNVAGKRESSAPGIGELVRQVLSQALRPGPGAGQS</sequence>
<proteinExistence type="predicted"/>
<dbReference type="AlphaFoldDB" id="K9DAP5"/>
<dbReference type="HOGENOM" id="CLU_108850_0_0_4"/>
<dbReference type="InterPro" id="IPR024755">
    <property type="entry name" value="cpYpsA"/>
</dbReference>